<evidence type="ECO:0008006" key="7">
    <source>
        <dbReference type="Google" id="ProtNLM"/>
    </source>
</evidence>
<protein>
    <recommendedName>
        <fullName evidence="7">Transcriptional regulatory protein</fullName>
    </recommendedName>
</protein>
<dbReference type="InParanoid" id="A0A0D0BIN2"/>
<feature type="domain" description="TACO1/YebC-like N-terminal" evidence="4">
    <location>
        <begin position="30"/>
        <end position="100"/>
    </location>
</feature>
<dbReference type="PANTHER" id="PTHR12532">
    <property type="entry name" value="TRANSLATIONAL ACTIVATOR OF CYTOCHROME C OXIDASE 1"/>
    <property type="match status" value="1"/>
</dbReference>
<dbReference type="InterPro" id="IPR048300">
    <property type="entry name" value="TACO1_YebC-like_2nd/3rd_dom"/>
</dbReference>
<dbReference type="FunCoup" id="A0A0D0BIN2">
    <property type="interactions" value="249"/>
</dbReference>
<evidence type="ECO:0000313" key="5">
    <source>
        <dbReference type="EMBL" id="KIK45867.1"/>
    </source>
</evidence>
<reference evidence="6" key="2">
    <citation type="submission" date="2015-01" db="EMBL/GenBank/DDBJ databases">
        <title>Evolutionary Origins and Diversification of the Mycorrhizal Mutualists.</title>
        <authorList>
            <consortium name="DOE Joint Genome Institute"/>
            <consortium name="Mycorrhizal Genomics Consortium"/>
            <person name="Kohler A."/>
            <person name="Kuo A."/>
            <person name="Nagy L.G."/>
            <person name="Floudas D."/>
            <person name="Copeland A."/>
            <person name="Barry K.W."/>
            <person name="Cichocki N."/>
            <person name="Veneault-Fourrey C."/>
            <person name="LaButti K."/>
            <person name="Lindquist E.A."/>
            <person name="Lipzen A."/>
            <person name="Lundell T."/>
            <person name="Morin E."/>
            <person name="Murat C."/>
            <person name="Riley R."/>
            <person name="Ohm R."/>
            <person name="Sun H."/>
            <person name="Tunlid A."/>
            <person name="Henrissat B."/>
            <person name="Grigoriev I.V."/>
            <person name="Hibbett D.S."/>
            <person name="Martin F."/>
        </authorList>
    </citation>
    <scope>NUCLEOTIDE SEQUENCE [LARGE SCALE GENOMIC DNA]</scope>
    <source>
        <strain evidence="6">UH-Slu-Lm8-n1</strain>
    </source>
</reference>
<gene>
    <name evidence="5" type="ORF">CY34DRAFT_77049</name>
</gene>
<dbReference type="HOGENOM" id="CLU_062974_1_0_1"/>
<dbReference type="InterPro" id="IPR029072">
    <property type="entry name" value="YebC-like"/>
</dbReference>
<dbReference type="OrthoDB" id="2017544at2759"/>
<keyword evidence="6" id="KW-1185">Reference proteome</keyword>
<dbReference type="Pfam" id="PF01709">
    <property type="entry name" value="Transcrip_reg"/>
    <property type="match status" value="1"/>
</dbReference>
<name>A0A0D0BIN2_9AGAM</name>
<evidence type="ECO:0000259" key="3">
    <source>
        <dbReference type="Pfam" id="PF01709"/>
    </source>
</evidence>
<evidence type="ECO:0000259" key="4">
    <source>
        <dbReference type="Pfam" id="PF20772"/>
    </source>
</evidence>
<feature type="domain" description="TACO1/YebC-like second and third" evidence="3">
    <location>
        <begin position="114"/>
        <end position="274"/>
    </location>
</feature>
<evidence type="ECO:0000256" key="2">
    <source>
        <dbReference type="ARBA" id="ARBA00008724"/>
    </source>
</evidence>
<dbReference type="InterPro" id="IPR002876">
    <property type="entry name" value="Transcrip_reg_TACO1-like"/>
</dbReference>
<proteinExistence type="inferred from homology"/>
<comment type="subcellular location">
    <subcellularLocation>
        <location evidence="1">Mitochondrion</location>
    </subcellularLocation>
</comment>
<dbReference type="Gene3D" id="3.30.70.980">
    <property type="match status" value="2"/>
</dbReference>
<sequence>MLLLRLPTAWAPASYARSFSRSSTPFSGHNKWSKIKQRKGVEDVKKSLLYGKAAQDILAAARNGGSPNIEENSMLATAVRRAKDAGVPKENIENALLKARSQAHRPLKNDNGQAVTYEAMMHGSVGIIIECRTNNINRTVSNVRETLNRYGARQAPVKFMFRQRGYLKIALDPNDIEDLFNTAESTKCAFDFDEWEDDSSGSRGIELACSPDELFKLEDGLRQYIQQNSNAEILVREVRWAPLEEQGSTDDEKDSVSNLVEALEEDEDVTCVSTSLEYRPLFGNA</sequence>
<dbReference type="SUPFAM" id="SSF75625">
    <property type="entry name" value="YebC-like"/>
    <property type="match status" value="1"/>
</dbReference>
<dbReference type="AlphaFoldDB" id="A0A0D0BIN2"/>
<organism evidence="5 6">
    <name type="scientific">Suillus luteus UH-Slu-Lm8-n1</name>
    <dbReference type="NCBI Taxonomy" id="930992"/>
    <lineage>
        <taxon>Eukaryota</taxon>
        <taxon>Fungi</taxon>
        <taxon>Dikarya</taxon>
        <taxon>Basidiomycota</taxon>
        <taxon>Agaricomycotina</taxon>
        <taxon>Agaricomycetes</taxon>
        <taxon>Agaricomycetidae</taxon>
        <taxon>Boletales</taxon>
        <taxon>Suillineae</taxon>
        <taxon>Suillaceae</taxon>
        <taxon>Suillus</taxon>
    </lineage>
</organism>
<accession>A0A0D0BIN2</accession>
<dbReference type="PANTHER" id="PTHR12532:SF0">
    <property type="entry name" value="TRANSLATIONAL ACTIVATOR OF CYTOCHROME C OXIDASE 1"/>
    <property type="match status" value="1"/>
</dbReference>
<dbReference type="InterPro" id="IPR049083">
    <property type="entry name" value="TACO1_YebC_N"/>
</dbReference>
<dbReference type="STRING" id="930992.A0A0D0BIN2"/>
<evidence type="ECO:0000313" key="6">
    <source>
        <dbReference type="Proteomes" id="UP000054485"/>
    </source>
</evidence>
<evidence type="ECO:0000256" key="1">
    <source>
        <dbReference type="ARBA" id="ARBA00004173"/>
    </source>
</evidence>
<dbReference type="InterPro" id="IPR026564">
    <property type="entry name" value="Transcrip_reg_TACO1-like_dom3"/>
</dbReference>
<dbReference type="GO" id="GO:0005739">
    <property type="term" value="C:mitochondrion"/>
    <property type="evidence" value="ECO:0007669"/>
    <property type="project" value="UniProtKB-SubCell"/>
</dbReference>
<dbReference type="Proteomes" id="UP000054485">
    <property type="component" value="Unassembled WGS sequence"/>
</dbReference>
<reference evidence="5 6" key="1">
    <citation type="submission" date="2014-04" db="EMBL/GenBank/DDBJ databases">
        <authorList>
            <consortium name="DOE Joint Genome Institute"/>
            <person name="Kuo A."/>
            <person name="Ruytinx J."/>
            <person name="Rineau F."/>
            <person name="Colpaert J."/>
            <person name="Kohler A."/>
            <person name="Nagy L.G."/>
            <person name="Floudas D."/>
            <person name="Copeland A."/>
            <person name="Barry K.W."/>
            <person name="Cichocki N."/>
            <person name="Veneault-Fourrey C."/>
            <person name="LaButti K."/>
            <person name="Lindquist E.A."/>
            <person name="Lipzen A."/>
            <person name="Lundell T."/>
            <person name="Morin E."/>
            <person name="Murat C."/>
            <person name="Sun H."/>
            <person name="Tunlid A."/>
            <person name="Henrissat B."/>
            <person name="Grigoriev I.V."/>
            <person name="Hibbett D.S."/>
            <person name="Martin F."/>
            <person name="Nordberg H.P."/>
            <person name="Cantor M.N."/>
            <person name="Hua S.X."/>
        </authorList>
    </citation>
    <scope>NUCLEOTIDE SEQUENCE [LARGE SCALE GENOMIC DNA]</scope>
    <source>
        <strain evidence="5 6">UH-Slu-Lm8-n1</strain>
    </source>
</reference>
<comment type="similarity">
    <text evidence="2">Belongs to the TACO1 family.</text>
</comment>
<dbReference type="Pfam" id="PF20772">
    <property type="entry name" value="TACO1_YebC_N"/>
    <property type="match status" value="1"/>
</dbReference>
<dbReference type="EMBL" id="KN835166">
    <property type="protein sequence ID" value="KIK45867.1"/>
    <property type="molecule type" value="Genomic_DNA"/>
</dbReference>
<dbReference type="FunFam" id="1.10.10.200:FF:000002">
    <property type="entry name" value="Probable transcriptional regulatory protein CLM62_37755"/>
    <property type="match status" value="1"/>
</dbReference>
<dbReference type="InterPro" id="IPR017856">
    <property type="entry name" value="Integrase-like_N"/>
</dbReference>
<dbReference type="Gene3D" id="1.10.10.200">
    <property type="match status" value="1"/>
</dbReference>